<evidence type="ECO:0000313" key="5">
    <source>
        <dbReference type="EMBL" id="VDN47121.1"/>
    </source>
</evidence>
<dbReference type="PROSITE" id="PS00198">
    <property type="entry name" value="4FE4S_FER_1"/>
    <property type="match status" value="1"/>
</dbReference>
<dbReference type="EC" id="1.12.7.2" evidence="5"/>
<sequence length="481" mass="53072">MRIFENQVQQIKNEVYQKVAQYAFEGILNEKTKEIPFEINPGPNPRFRCCIHHERAVTSERLTMAFGGDESNDNLVEVLPSACDQCLENRYVVTEICRGCLAHRCKQSCPKDAITIVNNKAFIDQSKCVECGRCHASCPYDAVADVMRPCVKACPTGAIQMDEHKKAIIDNAKCIQCGTCVYYCPFGAIQDKSQIVEVIESLKHKKKKVYGIIAPAIATQYNYVDLGKVITAMKILGFTDVVEVALGADVVAIHEAEELIHRLSAGDTFMTSSCCPAFVNYVHEKFPDLVGHISTTISPMVATARLVKSIDPEAVVVFIGPCIAKKEEEHRQLEDQSVDYVLVFEELTAMIETMNLNIEDLKPSPLNNASAYGRGFATSGGVTAAVNEILKNKELDMNIEPLVCDGLEACDKALRLGKAGRLKYTFIEGMACKGGCIKGPVTMHYGPQDTKALTSYCNEAIETASVNAVRIFDLQNIQMER</sequence>
<name>A0A3P7PVA4_9FIRM</name>
<protein>
    <submittedName>
        <fullName evidence="5">Periplasmic Fe-hydrogenase</fullName>
        <ecNumber evidence="5">1.12.7.2</ecNumber>
    </submittedName>
</protein>
<dbReference type="OrthoDB" id="9798098at2"/>
<dbReference type="PANTHER" id="PTHR11615">
    <property type="entry name" value="NITRATE, FORMATE, IRON DEHYDROGENASE"/>
    <property type="match status" value="1"/>
</dbReference>
<reference evidence="5 6" key="1">
    <citation type="submission" date="2018-09" db="EMBL/GenBank/DDBJ databases">
        <authorList>
            <person name="Postec A."/>
        </authorList>
    </citation>
    <scope>NUCLEOTIDE SEQUENCE [LARGE SCALE GENOMIC DNA]</scope>
    <source>
        <strain evidence="5">70B-A</strain>
    </source>
</reference>
<dbReference type="InterPro" id="IPR017896">
    <property type="entry name" value="4Fe4S_Fe-S-bd"/>
</dbReference>
<dbReference type="PROSITE" id="PS51379">
    <property type="entry name" value="4FE4S_FER_2"/>
    <property type="match status" value="3"/>
</dbReference>
<gene>
    <name evidence="5" type="ORF">PATL70BA_1241</name>
</gene>
<feature type="domain" description="4Fe-4S ferredoxin-type" evidence="4">
    <location>
        <begin position="119"/>
        <end position="149"/>
    </location>
</feature>
<dbReference type="RefSeq" id="WP_125136505.1">
    <property type="nucleotide sequence ID" value="NZ_LR130778.1"/>
</dbReference>
<dbReference type="Proteomes" id="UP000279029">
    <property type="component" value="Chromosome"/>
</dbReference>
<dbReference type="InterPro" id="IPR050340">
    <property type="entry name" value="Cytosolic_Fe-S_CAF"/>
</dbReference>
<dbReference type="GO" id="GO:0046872">
    <property type="term" value="F:metal ion binding"/>
    <property type="evidence" value="ECO:0007669"/>
    <property type="project" value="UniProtKB-KW"/>
</dbReference>
<keyword evidence="5" id="KW-0560">Oxidoreductase</keyword>
<dbReference type="Gene3D" id="3.30.70.20">
    <property type="match status" value="2"/>
</dbReference>
<dbReference type="Pfam" id="PF13237">
    <property type="entry name" value="Fer4_10"/>
    <property type="match status" value="1"/>
</dbReference>
<evidence type="ECO:0000256" key="3">
    <source>
        <dbReference type="ARBA" id="ARBA00023014"/>
    </source>
</evidence>
<dbReference type="SUPFAM" id="SSF54862">
    <property type="entry name" value="4Fe-4S ferredoxins"/>
    <property type="match status" value="1"/>
</dbReference>
<dbReference type="NCBIfam" id="TIGR04105">
    <property type="entry name" value="FeFe_hydrog_B1"/>
    <property type="match status" value="1"/>
</dbReference>
<feature type="domain" description="4Fe-4S ferredoxin-type" evidence="4">
    <location>
        <begin position="165"/>
        <end position="194"/>
    </location>
</feature>
<dbReference type="KEGG" id="cbar:PATL70BA_1241"/>
<organism evidence="5 6">
    <name type="scientific">Petrocella atlantisensis</name>
    <dbReference type="NCBI Taxonomy" id="2173034"/>
    <lineage>
        <taxon>Bacteria</taxon>
        <taxon>Bacillati</taxon>
        <taxon>Bacillota</taxon>
        <taxon>Clostridia</taxon>
        <taxon>Lachnospirales</taxon>
        <taxon>Vallitaleaceae</taxon>
        <taxon>Petrocella</taxon>
    </lineage>
</organism>
<dbReference type="GO" id="GO:0008901">
    <property type="term" value="F:ferredoxin hydrogenase activity"/>
    <property type="evidence" value="ECO:0007669"/>
    <property type="project" value="UniProtKB-EC"/>
</dbReference>
<dbReference type="Pfam" id="PF02906">
    <property type="entry name" value="Fe_hyd_lg_C"/>
    <property type="match status" value="1"/>
</dbReference>
<keyword evidence="2" id="KW-0408">Iron</keyword>
<evidence type="ECO:0000256" key="1">
    <source>
        <dbReference type="ARBA" id="ARBA00022723"/>
    </source>
</evidence>
<evidence type="ECO:0000256" key="2">
    <source>
        <dbReference type="ARBA" id="ARBA00023004"/>
    </source>
</evidence>
<keyword evidence="6" id="KW-1185">Reference proteome</keyword>
<evidence type="ECO:0000313" key="6">
    <source>
        <dbReference type="Proteomes" id="UP000279029"/>
    </source>
</evidence>
<feature type="domain" description="4Fe-4S ferredoxin-type" evidence="4">
    <location>
        <begin position="88"/>
        <end position="118"/>
    </location>
</feature>
<dbReference type="InterPro" id="IPR004108">
    <property type="entry name" value="Fe_hydrogenase_lsu_C"/>
</dbReference>
<dbReference type="EMBL" id="LR130778">
    <property type="protein sequence ID" value="VDN47121.1"/>
    <property type="molecule type" value="Genomic_DNA"/>
</dbReference>
<dbReference type="GO" id="GO:0051536">
    <property type="term" value="F:iron-sulfur cluster binding"/>
    <property type="evidence" value="ECO:0007669"/>
    <property type="project" value="UniProtKB-KW"/>
</dbReference>
<dbReference type="AlphaFoldDB" id="A0A3P7PVA4"/>
<proteinExistence type="predicted"/>
<dbReference type="Gene3D" id="3.40.950.10">
    <property type="entry name" value="Fe-only Hydrogenase (Larger Subunit), Chain L, domain 3"/>
    <property type="match status" value="1"/>
</dbReference>
<keyword evidence="3" id="KW-0411">Iron-sulfur</keyword>
<keyword evidence="1" id="KW-0479">Metal-binding</keyword>
<dbReference type="InterPro" id="IPR017900">
    <property type="entry name" value="4Fe4S_Fe_S_CS"/>
</dbReference>
<dbReference type="InterPro" id="IPR027631">
    <property type="entry name" value="Mono_FeFe_hydrog"/>
</dbReference>
<accession>A0A3P7PVA4</accession>
<evidence type="ECO:0000259" key="4">
    <source>
        <dbReference type="PROSITE" id="PS51379"/>
    </source>
</evidence>
<dbReference type="InterPro" id="IPR009016">
    <property type="entry name" value="Fe_hydrogenase"/>
</dbReference>
<dbReference type="Pfam" id="PF12838">
    <property type="entry name" value="Fer4_7"/>
    <property type="match status" value="1"/>
</dbReference>
<dbReference type="SUPFAM" id="SSF53920">
    <property type="entry name" value="Fe-only hydrogenase"/>
    <property type="match status" value="1"/>
</dbReference>